<accession>A0ABD6CIS9</accession>
<feature type="transmembrane region" description="Helical" evidence="2">
    <location>
        <begin position="95"/>
        <end position="117"/>
    </location>
</feature>
<organism evidence="3 4">
    <name type="scientific">Halobellus rarus</name>
    <dbReference type="NCBI Taxonomy" id="1126237"/>
    <lineage>
        <taxon>Archaea</taxon>
        <taxon>Methanobacteriati</taxon>
        <taxon>Methanobacteriota</taxon>
        <taxon>Stenosarchaea group</taxon>
        <taxon>Halobacteria</taxon>
        <taxon>Halobacteriales</taxon>
        <taxon>Haloferacaceae</taxon>
        <taxon>Halobellus</taxon>
    </lineage>
</organism>
<evidence type="ECO:0000256" key="2">
    <source>
        <dbReference type="SAM" id="Phobius"/>
    </source>
</evidence>
<comment type="caution">
    <text evidence="3">The sequence shown here is derived from an EMBL/GenBank/DDBJ whole genome shotgun (WGS) entry which is preliminary data.</text>
</comment>
<protein>
    <submittedName>
        <fullName evidence="3">CbtA family protein</fullName>
    </submittedName>
</protein>
<keyword evidence="2" id="KW-0812">Transmembrane</keyword>
<proteinExistence type="predicted"/>
<keyword evidence="2" id="KW-1133">Transmembrane helix</keyword>
<reference evidence="3 4" key="1">
    <citation type="journal article" date="2019" name="Int. J. Syst. Evol. Microbiol.">
        <title>The Global Catalogue of Microorganisms (GCM) 10K type strain sequencing project: providing services to taxonomists for standard genome sequencing and annotation.</title>
        <authorList>
            <consortium name="The Broad Institute Genomics Platform"/>
            <consortium name="The Broad Institute Genome Sequencing Center for Infectious Disease"/>
            <person name="Wu L."/>
            <person name="Ma J."/>
        </authorList>
    </citation>
    <scope>NUCLEOTIDE SEQUENCE [LARGE SCALE GENOMIC DNA]</scope>
    <source>
        <strain evidence="3 4">CGMCC 1.12121</strain>
    </source>
</reference>
<dbReference type="EMBL" id="JBHUDK010000003">
    <property type="protein sequence ID" value="MFD1598064.1"/>
    <property type="molecule type" value="Genomic_DNA"/>
</dbReference>
<feature type="compositionally biased region" description="Basic and acidic residues" evidence="1">
    <location>
        <begin position="54"/>
        <end position="72"/>
    </location>
</feature>
<sequence>MLTSHLKRGVKAGVVAGLAFGLLLALVANPLVAFADELGHEGGDIDGGIAESGTGEHHETDGGHHHGADGGHHGGAGDGPHESVVSSTVTNGVSVLSGVLWGILLGGVVFGFAFYLLEPAIPGTEGTKSYLLAAAGFVTVSGAPWLVLPPRPPGVSQSLPTETRTLLYGGMMAVGALACLLSGYAYQRLRERRGRGAAVLAAALPFGLLAVPTAFAPANSVESALPPDLATGLVGMTVFGQALLWVLLAGAHARLSHHSVEDRPSDVASDRSDVSVTAD</sequence>
<keyword evidence="2" id="KW-0472">Membrane</keyword>
<name>A0ABD6CIS9_9EURY</name>
<dbReference type="Pfam" id="PF09490">
    <property type="entry name" value="CbtA"/>
    <property type="match status" value="1"/>
</dbReference>
<evidence type="ECO:0000313" key="4">
    <source>
        <dbReference type="Proteomes" id="UP001597085"/>
    </source>
</evidence>
<feature type="transmembrane region" description="Helical" evidence="2">
    <location>
        <begin position="198"/>
        <end position="217"/>
    </location>
</feature>
<dbReference type="InterPro" id="IPR012666">
    <property type="entry name" value="CbtA_put"/>
</dbReference>
<feature type="region of interest" description="Disordered" evidence="1">
    <location>
        <begin position="259"/>
        <end position="279"/>
    </location>
</feature>
<dbReference type="RefSeq" id="WP_256420071.1">
    <property type="nucleotide sequence ID" value="NZ_JANHDI010000001.1"/>
</dbReference>
<feature type="region of interest" description="Disordered" evidence="1">
    <location>
        <begin position="45"/>
        <end position="85"/>
    </location>
</feature>
<gene>
    <name evidence="3" type="ORF">ACFSBX_03730</name>
</gene>
<dbReference type="Proteomes" id="UP001597085">
    <property type="component" value="Unassembled WGS sequence"/>
</dbReference>
<keyword evidence="4" id="KW-1185">Reference proteome</keyword>
<feature type="transmembrane region" description="Helical" evidence="2">
    <location>
        <begin position="167"/>
        <end position="186"/>
    </location>
</feature>
<feature type="transmembrane region" description="Helical" evidence="2">
    <location>
        <begin position="229"/>
        <end position="248"/>
    </location>
</feature>
<dbReference type="AlphaFoldDB" id="A0ABD6CIS9"/>
<feature type="compositionally biased region" description="Basic and acidic residues" evidence="1">
    <location>
        <begin position="259"/>
        <end position="273"/>
    </location>
</feature>
<feature type="transmembrane region" description="Helical" evidence="2">
    <location>
        <begin position="129"/>
        <end position="147"/>
    </location>
</feature>
<evidence type="ECO:0000256" key="1">
    <source>
        <dbReference type="SAM" id="MobiDB-lite"/>
    </source>
</evidence>
<evidence type="ECO:0000313" key="3">
    <source>
        <dbReference type="EMBL" id="MFD1598064.1"/>
    </source>
</evidence>